<sequence>MRKDAYHLINDCRNTPPEQQLEMAIVAMNVHDSIIEGICAIGSVMFWAGDSEDYGEDQAKKDMQRIGDMLSNISRLAAGARSAEENLNHAIRKGAPQ</sequence>
<keyword evidence="2" id="KW-1185">Reference proteome</keyword>
<reference evidence="1 2" key="1">
    <citation type="submission" date="2024-09" db="EMBL/GenBank/DDBJ databases">
        <title>Genomes of Rahnella.</title>
        <authorList>
            <person name="Mnguni F.C."/>
            <person name="Shin G.Y."/>
            <person name="Coutinho T."/>
        </authorList>
    </citation>
    <scope>NUCLEOTIDE SEQUENCE [LARGE SCALE GENOMIC DNA]</scope>
    <source>
        <strain evidence="1 2">20WA0057</strain>
    </source>
</reference>
<name>A0ABW6CAC7_RAHSY</name>
<comment type="caution">
    <text evidence="1">The sequence shown here is derived from an EMBL/GenBank/DDBJ whole genome shotgun (WGS) entry which is preliminary data.</text>
</comment>
<dbReference type="EMBL" id="JBHUCJ010000019">
    <property type="protein sequence ID" value="MFD3223915.1"/>
    <property type="molecule type" value="Genomic_DNA"/>
</dbReference>
<dbReference type="RefSeq" id="WP_379671782.1">
    <property type="nucleotide sequence ID" value="NZ_JBHUCJ010000019.1"/>
</dbReference>
<protein>
    <submittedName>
        <fullName evidence="1">Uncharacterized protein</fullName>
    </submittedName>
</protein>
<evidence type="ECO:0000313" key="2">
    <source>
        <dbReference type="Proteomes" id="UP001598201"/>
    </source>
</evidence>
<dbReference type="Proteomes" id="UP001598201">
    <property type="component" value="Unassembled WGS sequence"/>
</dbReference>
<organism evidence="1 2">
    <name type="scientific">Rahnella sp. (strain Y9602)</name>
    <dbReference type="NCBI Taxonomy" id="2703885"/>
    <lineage>
        <taxon>Bacteria</taxon>
        <taxon>Pseudomonadati</taxon>
        <taxon>Pseudomonadota</taxon>
        <taxon>Gammaproteobacteria</taxon>
        <taxon>Enterobacterales</taxon>
        <taxon>Yersiniaceae</taxon>
        <taxon>Rahnella</taxon>
    </lineage>
</organism>
<evidence type="ECO:0000313" key="1">
    <source>
        <dbReference type="EMBL" id="MFD3223915.1"/>
    </source>
</evidence>
<gene>
    <name evidence="1" type="ORF">ACFPK4_10245</name>
</gene>
<proteinExistence type="predicted"/>
<accession>A0ABW6CAC7</accession>